<feature type="compositionally biased region" description="Low complexity" evidence="7">
    <location>
        <begin position="637"/>
        <end position="648"/>
    </location>
</feature>
<dbReference type="SMART" id="SM01267">
    <property type="entry name" value="LAG1_DNAbind"/>
    <property type="match status" value="1"/>
</dbReference>
<organism evidence="10 11">
    <name type="scientific">Coemansia spiralis</name>
    <dbReference type="NCBI Taxonomy" id="417178"/>
    <lineage>
        <taxon>Eukaryota</taxon>
        <taxon>Fungi</taxon>
        <taxon>Fungi incertae sedis</taxon>
        <taxon>Zoopagomycota</taxon>
        <taxon>Kickxellomycotina</taxon>
        <taxon>Kickxellomycetes</taxon>
        <taxon>Kickxellales</taxon>
        <taxon>Kickxellaceae</taxon>
        <taxon>Coemansia</taxon>
    </lineage>
</organism>
<evidence type="ECO:0000256" key="3">
    <source>
        <dbReference type="ARBA" id="ARBA00023015"/>
    </source>
</evidence>
<dbReference type="InterPro" id="IPR040159">
    <property type="entry name" value="CLS_fam"/>
</dbReference>
<dbReference type="InterPro" id="IPR037095">
    <property type="entry name" value="RBP-J/Cbf11_DNA-bd_sf"/>
</dbReference>
<proteinExistence type="inferred from homology"/>
<feature type="region of interest" description="Disordered" evidence="7">
    <location>
        <begin position="338"/>
        <end position="381"/>
    </location>
</feature>
<dbReference type="GO" id="GO:0000978">
    <property type="term" value="F:RNA polymerase II cis-regulatory region sequence-specific DNA binding"/>
    <property type="evidence" value="ECO:0007669"/>
    <property type="project" value="InterPro"/>
</dbReference>
<feature type="domain" description="Beta-trefoil DNA-binding" evidence="9">
    <location>
        <begin position="751"/>
        <end position="1053"/>
    </location>
</feature>
<keyword evidence="5" id="KW-0804">Transcription</keyword>
<keyword evidence="11" id="KW-1185">Reference proteome</keyword>
<feature type="region of interest" description="Disordered" evidence="7">
    <location>
        <begin position="482"/>
        <end position="505"/>
    </location>
</feature>
<dbReference type="SUPFAM" id="SSF110217">
    <property type="entry name" value="DNA-binding protein LAG-1 (CSL)"/>
    <property type="match status" value="2"/>
</dbReference>
<evidence type="ECO:0000313" key="11">
    <source>
        <dbReference type="Proteomes" id="UP001151516"/>
    </source>
</evidence>
<dbReference type="InterPro" id="IPR015350">
    <property type="entry name" value="Beta-trefoil_DNA-bd_dom"/>
</dbReference>
<dbReference type="Proteomes" id="UP001151516">
    <property type="component" value="Unassembled WGS sequence"/>
</dbReference>
<comment type="subcellular location">
    <subcellularLocation>
        <location evidence="1">Nucleus</location>
    </subcellularLocation>
</comment>
<feature type="region of interest" description="Disordered" evidence="7">
    <location>
        <begin position="1205"/>
        <end position="1231"/>
    </location>
</feature>
<dbReference type="GO" id="GO:0001228">
    <property type="term" value="F:DNA-binding transcription activator activity, RNA polymerase II-specific"/>
    <property type="evidence" value="ECO:0007669"/>
    <property type="project" value="InterPro"/>
</dbReference>
<reference evidence="10" key="1">
    <citation type="submission" date="2022-07" db="EMBL/GenBank/DDBJ databases">
        <title>Phylogenomic reconstructions and comparative analyses of Kickxellomycotina fungi.</title>
        <authorList>
            <person name="Reynolds N.K."/>
            <person name="Stajich J.E."/>
            <person name="Barry K."/>
            <person name="Grigoriev I.V."/>
            <person name="Crous P."/>
            <person name="Smith M.E."/>
        </authorList>
    </citation>
    <scope>NUCLEOTIDE SEQUENCE</scope>
    <source>
        <strain evidence="10">CBS 109367</strain>
    </source>
</reference>
<dbReference type="Pfam" id="PF09271">
    <property type="entry name" value="LAG1-DNAbind"/>
    <property type="match status" value="1"/>
</dbReference>
<dbReference type="OrthoDB" id="5600360at2759"/>
<evidence type="ECO:0000256" key="4">
    <source>
        <dbReference type="ARBA" id="ARBA00023125"/>
    </source>
</evidence>
<evidence type="ECO:0000256" key="5">
    <source>
        <dbReference type="ARBA" id="ARBA00023163"/>
    </source>
</evidence>
<feature type="compositionally biased region" description="Low complexity" evidence="7">
    <location>
        <begin position="1391"/>
        <end position="1412"/>
    </location>
</feature>
<comment type="caution">
    <text evidence="10">The sequence shown here is derived from an EMBL/GenBank/DDBJ whole genome shotgun (WGS) entry which is preliminary data.</text>
</comment>
<dbReference type="Gene3D" id="2.60.40.1450">
    <property type="entry name" value="LAG1, DNA binding domain"/>
    <property type="match status" value="1"/>
</dbReference>
<evidence type="ECO:0000259" key="8">
    <source>
        <dbReference type="SMART" id="SM01267"/>
    </source>
</evidence>
<dbReference type="InterPro" id="IPR013783">
    <property type="entry name" value="Ig-like_fold"/>
</dbReference>
<feature type="compositionally biased region" description="Low complexity" evidence="7">
    <location>
        <begin position="1016"/>
        <end position="1035"/>
    </location>
</feature>
<dbReference type="GO" id="GO:0005634">
    <property type="term" value="C:nucleus"/>
    <property type="evidence" value="ECO:0007669"/>
    <property type="project" value="UniProtKB-SubCell"/>
</dbReference>
<evidence type="ECO:0000256" key="2">
    <source>
        <dbReference type="ARBA" id="ARBA00009704"/>
    </source>
</evidence>
<dbReference type="InterPro" id="IPR038007">
    <property type="entry name" value="RBP-Jkappa_IPT"/>
</dbReference>
<accession>A0A9W8L769</accession>
<name>A0A9W8L769_9FUNG</name>
<feature type="domain" description="RBP-J/Cbf11/Cbf12 DNA binding" evidence="8">
    <location>
        <begin position="567"/>
        <end position="750"/>
    </location>
</feature>
<dbReference type="EMBL" id="JANBTX010000005">
    <property type="protein sequence ID" value="KAJ2690982.1"/>
    <property type="molecule type" value="Genomic_DNA"/>
</dbReference>
<feature type="region of interest" description="Disordered" evidence="7">
    <location>
        <begin position="167"/>
        <end position="201"/>
    </location>
</feature>
<dbReference type="Gene3D" id="2.80.10.50">
    <property type="match status" value="1"/>
</dbReference>
<evidence type="ECO:0008006" key="12">
    <source>
        <dbReference type="Google" id="ProtNLM"/>
    </source>
</evidence>
<keyword evidence="4" id="KW-0238">DNA-binding</keyword>
<dbReference type="Pfam" id="PF09270">
    <property type="entry name" value="BTD"/>
    <property type="match status" value="1"/>
</dbReference>
<evidence type="ECO:0000256" key="7">
    <source>
        <dbReference type="SAM" id="MobiDB-lite"/>
    </source>
</evidence>
<dbReference type="PANTHER" id="PTHR10665">
    <property type="entry name" value="RECOMBINING BINDING PROTEIN SUPPRESSOR OF HAIRLESS"/>
    <property type="match status" value="1"/>
</dbReference>
<feature type="compositionally biased region" description="Basic residues" evidence="7">
    <location>
        <begin position="416"/>
        <end position="427"/>
    </location>
</feature>
<dbReference type="SUPFAM" id="SSF49417">
    <property type="entry name" value="p53-like transcription factors"/>
    <property type="match status" value="1"/>
</dbReference>
<feature type="region of interest" description="Disordered" evidence="7">
    <location>
        <begin position="1016"/>
        <end position="1043"/>
    </location>
</feature>
<feature type="compositionally biased region" description="Low complexity" evidence="7">
    <location>
        <begin position="881"/>
        <end position="892"/>
    </location>
</feature>
<evidence type="ECO:0000313" key="10">
    <source>
        <dbReference type="EMBL" id="KAJ2690982.1"/>
    </source>
</evidence>
<keyword evidence="3" id="KW-0805">Transcription regulation</keyword>
<feature type="region of interest" description="Disordered" evidence="7">
    <location>
        <begin position="411"/>
        <end position="435"/>
    </location>
</feature>
<evidence type="ECO:0000259" key="9">
    <source>
        <dbReference type="SMART" id="SM01268"/>
    </source>
</evidence>
<keyword evidence="6" id="KW-0539">Nucleus</keyword>
<evidence type="ECO:0000256" key="6">
    <source>
        <dbReference type="ARBA" id="ARBA00023242"/>
    </source>
</evidence>
<dbReference type="SMART" id="SM01268">
    <property type="entry name" value="BTD"/>
    <property type="match status" value="1"/>
</dbReference>
<sequence>MCPAPVYSYFDAQILADFIMNSQFPGYDGTNSTAASSESAFGQLGSMAASFVGASTDDYDSYDNARARKRRMTVSDDRRVEDLSNFNMPDVSDGLFGMLDQHQGGYAGAMHQHQQSGGGHMASGSTLSSLPIPPGTSDDPSSLNAALTGGMAFNGLTFPQNPYASSVGSDINSPHHLHQHANSLSSPPISSRATAGGRKHQSLSIAINRANHSCNNELSGQEPHTPGMFSPSFMDAMEGAAAAVAAGMSSPMFYSVATPYTPIHAHHHSFSMPSGAQQGHSAGGMFHPGLSVGAFGGGEAASLDHNSGSLGSVGSTEDFSAGLQISMNAAMAAAMSNAGSYDDNSSHHRSGSSASAFSRVQQGASGVSQMLSGGQPNGGLNMDIGTTLASFTNIPGLEPFPSASMERRQTFASGDHHHHHHHHHHHNSTPFGMLSTEPSSMFHSMDVATAAAAAAALHSSAGAPLMGIANSLTHDGLITSPSMESANGLQSPAAAARRSRKRAATVSAIHNDDHPHHHQHSPSSATSLMSVNMHGGMLMTRASSDSSAYTGPVFNSQAVVTGTGSKVVMVLTSKVAQKSYGTEKRFLCPPPTILLFGDDWKLPTAAGDGSAHGNDFFASMPRISVSVPTSDGSSQVSDFGEGLSGSSSSDSRTALIEWLARPELGPKPKQHIPHNPVPPMRAPRDGDPITGRYVAKQLFINDVDEKRKRVAVKVRLHDPSGHVVLNEFESRPIKVISKPSKKRQSVKNIDLCIHHGSTISLFNRLRSQTVSTKYLGATRSMSVGGPRPFWFPAGGAEESAAADSLAESTGSSAATTTFVARNSVWDPFIIWIVNTQLDQAEIEAFNDRIAENPTPIPGYPTPPTFALHPQCPPDLDSGCMSVSGSGSSNGDQSHMDSDAIGQPQPREPIPILYNQPIILQCVSTGMCSPVLTLRKVEKGSIAIGSFYGRDQTRDVLGDPVSQLHKVAFEVRVQTREELPAVTVTPAGLNTRVGSYLTCMGDIVGLNATCDGRQLTGDGAESSSGAKSAARGSPASQAARKQAKDCASAGTSSWAEDVGDNAVWTMVGTDCAIYRFDYPPTPDVMSQLHQANVSTSSAATASTASTIMPLRTSMTLPPTPTSPHGVQDYSQHNKLQQQQQHQPFSLEMMLAEHGATGGFQSVGMDASLAAAVYGIGMGSGVNDSLPPQLLSSSMLAAAAAAAASNGHGDLAHQGGQHQQQHSYGSNEGRGMHMASDNNSVPIVFKSSVQNPPTISPSTFFGGDSGAAPATERSYITLHGLNFTPDMVVVFDGQHSLFTEFKSSESISCLGPLATDFADDSAAEDTVVAASNDNSGDDDDYHMEEYAMLDGSKRQQGQHPTSPSESDSSLAANSSSAQSSVDSANNKPRSLRASSTDSTASSATATLSSHGSSAPLKKSGAAASRGSLAKRSGSVVKVPIYLSRNGGAGPTFKTGQFYTLQM</sequence>
<dbReference type="InterPro" id="IPR015351">
    <property type="entry name" value="RBP-J/Cbf11/Cbf12_DNA-bd"/>
</dbReference>
<gene>
    <name evidence="10" type="ORF">IWW39_000341</name>
</gene>
<feature type="compositionally biased region" description="Low complexity" evidence="7">
    <location>
        <begin position="1360"/>
        <end position="1382"/>
    </location>
</feature>
<feature type="compositionally biased region" description="Polar residues" evidence="7">
    <location>
        <begin position="180"/>
        <end position="193"/>
    </location>
</feature>
<dbReference type="InterPro" id="IPR008967">
    <property type="entry name" value="p53-like_TF_DNA-bd_sf"/>
</dbReference>
<feature type="region of interest" description="Disordered" evidence="7">
    <location>
        <begin position="1349"/>
        <end position="1427"/>
    </location>
</feature>
<dbReference type="Pfam" id="PF20144">
    <property type="entry name" value="TIG_SUH"/>
    <property type="match status" value="1"/>
</dbReference>
<feature type="region of interest" description="Disordered" evidence="7">
    <location>
        <begin position="109"/>
        <end position="144"/>
    </location>
</feature>
<evidence type="ECO:0000256" key="1">
    <source>
        <dbReference type="ARBA" id="ARBA00004123"/>
    </source>
</evidence>
<protein>
    <recommendedName>
        <fullName evidence="12">LAG1-DNAbind-domain-containing protein</fullName>
    </recommendedName>
</protein>
<feature type="compositionally biased region" description="Low complexity" evidence="7">
    <location>
        <begin position="1205"/>
        <end position="1220"/>
    </location>
</feature>
<feature type="compositionally biased region" description="Polar residues" evidence="7">
    <location>
        <begin position="360"/>
        <end position="374"/>
    </location>
</feature>
<feature type="region of interest" description="Disordered" evidence="7">
    <location>
        <begin position="628"/>
        <end position="648"/>
    </location>
</feature>
<comment type="similarity">
    <text evidence="2">Belongs to the Su(H) family.</text>
</comment>
<feature type="region of interest" description="Disordered" evidence="7">
    <location>
        <begin position="881"/>
        <end position="902"/>
    </location>
</feature>
<dbReference type="InterPro" id="IPR036358">
    <property type="entry name" value="BTD_sf"/>
</dbReference>
<dbReference type="Gene3D" id="2.60.40.10">
    <property type="entry name" value="Immunoglobulins"/>
    <property type="match status" value="1"/>
</dbReference>